<dbReference type="GO" id="GO:0035267">
    <property type="term" value="C:NuA4 histone acetyltransferase complex"/>
    <property type="evidence" value="ECO:0007669"/>
    <property type="project" value="TreeGrafter"/>
</dbReference>
<feature type="region of interest" description="Disordered" evidence="8">
    <location>
        <begin position="89"/>
        <end position="142"/>
    </location>
</feature>
<evidence type="ECO:0000256" key="3">
    <source>
        <dbReference type="ARBA" id="ARBA00018505"/>
    </source>
</evidence>
<dbReference type="CDD" id="cd18983">
    <property type="entry name" value="CBD_MSL3_like"/>
    <property type="match status" value="1"/>
</dbReference>
<evidence type="ECO:0000256" key="4">
    <source>
        <dbReference type="ARBA" id="ARBA00022853"/>
    </source>
</evidence>
<dbReference type="Gene3D" id="2.30.30.140">
    <property type="match status" value="1"/>
</dbReference>
<protein>
    <recommendedName>
        <fullName evidence="3">Chromatin modification-related protein EAF3</fullName>
    </recommendedName>
</protein>
<evidence type="ECO:0000256" key="8">
    <source>
        <dbReference type="SAM" id="MobiDB-lite"/>
    </source>
</evidence>
<dbReference type="Pfam" id="PF05712">
    <property type="entry name" value="MRG"/>
    <property type="match status" value="1"/>
</dbReference>
<evidence type="ECO:0000256" key="2">
    <source>
        <dbReference type="ARBA" id="ARBA00009093"/>
    </source>
</evidence>
<comment type="caution">
    <text evidence="10">The sequence shown here is derived from an EMBL/GenBank/DDBJ whole genome shotgun (WGS) entry which is preliminary data.</text>
</comment>
<dbReference type="OrthoDB" id="124855at2759"/>
<evidence type="ECO:0000259" key="9">
    <source>
        <dbReference type="SMART" id="SM00298"/>
    </source>
</evidence>
<dbReference type="InterPro" id="IPR038217">
    <property type="entry name" value="MRG_C_sf"/>
</dbReference>
<dbReference type="SMART" id="SM00298">
    <property type="entry name" value="CHROMO"/>
    <property type="match status" value="1"/>
</dbReference>
<dbReference type="GO" id="GO:0032221">
    <property type="term" value="C:Rpd3S complex"/>
    <property type="evidence" value="ECO:0007669"/>
    <property type="project" value="TreeGrafter"/>
</dbReference>
<dbReference type="GO" id="GO:0006355">
    <property type="term" value="P:regulation of DNA-templated transcription"/>
    <property type="evidence" value="ECO:0007669"/>
    <property type="project" value="InterPro"/>
</dbReference>
<dbReference type="InterPro" id="IPR026541">
    <property type="entry name" value="MRG_dom"/>
</dbReference>
<dbReference type="Pfam" id="PF22732">
    <property type="entry name" value="MSL3_chromo-like"/>
    <property type="match status" value="1"/>
</dbReference>
<proteinExistence type="inferred from homology"/>
<keyword evidence="11" id="KW-1185">Reference proteome</keyword>
<dbReference type="PROSITE" id="PS51640">
    <property type="entry name" value="MRG"/>
    <property type="match status" value="1"/>
</dbReference>
<comment type="similarity">
    <text evidence="2">Belongs to the MRG family.</text>
</comment>
<evidence type="ECO:0000313" key="11">
    <source>
        <dbReference type="Proteomes" id="UP000724874"/>
    </source>
</evidence>
<dbReference type="Gene3D" id="1.10.274.30">
    <property type="entry name" value="MRG domain"/>
    <property type="match status" value="1"/>
</dbReference>
<name>A0A9P5TGU6_GYMJU</name>
<keyword evidence="4" id="KW-0156">Chromatin regulator</keyword>
<feature type="compositionally biased region" description="Basic and acidic residues" evidence="8">
    <location>
        <begin position="122"/>
        <end position="142"/>
    </location>
</feature>
<dbReference type="SUPFAM" id="SSF54160">
    <property type="entry name" value="Chromo domain-like"/>
    <property type="match status" value="1"/>
</dbReference>
<dbReference type="GO" id="GO:0006338">
    <property type="term" value="P:chromatin remodeling"/>
    <property type="evidence" value="ECO:0007669"/>
    <property type="project" value="UniProtKB-ARBA"/>
</dbReference>
<evidence type="ECO:0000256" key="1">
    <source>
        <dbReference type="ARBA" id="ARBA00004123"/>
    </source>
</evidence>
<keyword evidence="5" id="KW-0805">Transcription regulation</keyword>
<dbReference type="InterPro" id="IPR053820">
    <property type="entry name" value="MSL3_chromo-like"/>
</dbReference>
<dbReference type="InterPro" id="IPR000953">
    <property type="entry name" value="Chromo/chromo_shadow_dom"/>
</dbReference>
<feature type="domain" description="Chromo" evidence="9">
    <location>
        <begin position="25"/>
        <end position="86"/>
    </location>
</feature>
<keyword evidence="7" id="KW-0539">Nucleus</keyword>
<dbReference type="Proteomes" id="UP000724874">
    <property type="component" value="Unassembled WGS sequence"/>
</dbReference>
<reference evidence="10" key="1">
    <citation type="submission" date="2020-11" db="EMBL/GenBank/DDBJ databases">
        <authorList>
            <consortium name="DOE Joint Genome Institute"/>
            <person name="Ahrendt S."/>
            <person name="Riley R."/>
            <person name="Andreopoulos W."/>
            <person name="LaButti K."/>
            <person name="Pangilinan J."/>
            <person name="Ruiz-duenas F.J."/>
            <person name="Barrasa J.M."/>
            <person name="Sanchez-Garcia M."/>
            <person name="Camarero S."/>
            <person name="Miyauchi S."/>
            <person name="Serrano A."/>
            <person name="Linde D."/>
            <person name="Babiker R."/>
            <person name="Drula E."/>
            <person name="Ayuso-Fernandez I."/>
            <person name="Pacheco R."/>
            <person name="Padilla G."/>
            <person name="Ferreira P."/>
            <person name="Barriuso J."/>
            <person name="Kellner H."/>
            <person name="Castanera R."/>
            <person name="Alfaro M."/>
            <person name="Ramirez L."/>
            <person name="Pisabarro A.G."/>
            <person name="Kuo A."/>
            <person name="Tritt A."/>
            <person name="Lipzen A."/>
            <person name="He G."/>
            <person name="Yan M."/>
            <person name="Ng V."/>
            <person name="Cullen D."/>
            <person name="Martin F."/>
            <person name="Rosso M.-N."/>
            <person name="Henrissat B."/>
            <person name="Hibbett D."/>
            <person name="Martinez A.T."/>
            <person name="Grigoriev I.V."/>
        </authorList>
    </citation>
    <scope>NUCLEOTIDE SEQUENCE</scope>
    <source>
        <strain evidence="10">AH 44721</strain>
    </source>
</reference>
<dbReference type="EMBL" id="JADNYJ010000212">
    <property type="protein sequence ID" value="KAF8874523.1"/>
    <property type="molecule type" value="Genomic_DNA"/>
</dbReference>
<evidence type="ECO:0000313" key="10">
    <source>
        <dbReference type="EMBL" id="KAF8874523.1"/>
    </source>
</evidence>
<sequence>MSTTAAPTLTYNAQERVLCYHGPLIYEAKVLKTKNFDETSTSTGVVGPHYLVHYKGWKQTWDEWVPASRLLKHSEANLGLQKTLLQQNQATTTTQSGSASSKVHNRSTAGANKDSISTRAGARKDGTRGTKRAREEDESTKKIDMKLNVPEVLKAVLVDDWEAVTKNQQLVTLPREPHVRDVLSGFAEYVRTTKPAHLKEPSLVIQTVVDGLQVYFDRALGSNLLYRFERVQYAGVRREHWTGPHVIVGTEKEMSLIYGAEHLLRMLVTLPQMIAATTIDPDSVVLIRDYTNELLNYMAKEKDRIFQRQYENAPPEYQNVIRS</sequence>
<accession>A0A9P5TGU6</accession>
<keyword evidence="6" id="KW-0804">Transcription</keyword>
<dbReference type="InterPro" id="IPR008676">
    <property type="entry name" value="MRG"/>
</dbReference>
<dbReference type="InterPro" id="IPR016197">
    <property type="entry name" value="Chromo-like_dom_sf"/>
</dbReference>
<dbReference type="PANTHER" id="PTHR10880">
    <property type="entry name" value="MORTALITY FACTOR 4-LIKE PROTEIN"/>
    <property type="match status" value="1"/>
</dbReference>
<dbReference type="PIRSF" id="PIRSF038133">
    <property type="entry name" value="HAT_Nua4_EAF3/MRG15"/>
    <property type="match status" value="1"/>
</dbReference>
<gene>
    <name evidence="10" type="ORF">CPB84DRAFT_1737005</name>
</gene>
<organism evidence="10 11">
    <name type="scientific">Gymnopilus junonius</name>
    <name type="common">Spectacular rustgill mushroom</name>
    <name type="synonym">Gymnopilus spectabilis subsp. junonius</name>
    <dbReference type="NCBI Taxonomy" id="109634"/>
    <lineage>
        <taxon>Eukaryota</taxon>
        <taxon>Fungi</taxon>
        <taxon>Dikarya</taxon>
        <taxon>Basidiomycota</taxon>
        <taxon>Agaricomycotina</taxon>
        <taxon>Agaricomycetes</taxon>
        <taxon>Agaricomycetidae</taxon>
        <taxon>Agaricales</taxon>
        <taxon>Agaricineae</taxon>
        <taxon>Hymenogastraceae</taxon>
        <taxon>Gymnopilus</taxon>
    </lineage>
</organism>
<evidence type="ECO:0000256" key="5">
    <source>
        <dbReference type="ARBA" id="ARBA00023015"/>
    </source>
</evidence>
<feature type="compositionally biased region" description="Polar residues" evidence="8">
    <location>
        <begin position="96"/>
        <end position="118"/>
    </location>
</feature>
<dbReference type="AlphaFoldDB" id="A0A9P5TGU6"/>
<dbReference type="PANTHER" id="PTHR10880:SF15">
    <property type="entry name" value="MSL COMPLEX SUBUNIT 3"/>
    <property type="match status" value="1"/>
</dbReference>
<evidence type="ECO:0000256" key="6">
    <source>
        <dbReference type="ARBA" id="ARBA00023163"/>
    </source>
</evidence>
<evidence type="ECO:0000256" key="7">
    <source>
        <dbReference type="ARBA" id="ARBA00023242"/>
    </source>
</evidence>
<comment type="subcellular location">
    <subcellularLocation>
        <location evidence="1">Nucleus</location>
    </subcellularLocation>
</comment>